<evidence type="ECO:0000256" key="3">
    <source>
        <dbReference type="ARBA" id="ARBA00022964"/>
    </source>
</evidence>
<accession>A0AAP0R9P5</accession>
<dbReference type="AlphaFoldDB" id="A0AAP0R9P5"/>
<keyword evidence="7" id="KW-1185">Reference proteome</keyword>
<evidence type="ECO:0000256" key="4">
    <source>
        <dbReference type="ARBA" id="ARBA00023002"/>
    </source>
</evidence>
<sequence>MEGREKMDEFRVGPLPNMYYIPDFITDSEQTQLLNNIYQAPVSKWKSLKNRRLQNWDPWEIPIRWDVGNVKLGILIENLMDAFGVSKSLNSLFRASMANPRV</sequence>
<proteinExistence type="inferred from homology"/>
<keyword evidence="3" id="KW-0223">Dioxygenase</keyword>
<evidence type="ECO:0000313" key="6">
    <source>
        <dbReference type="EMBL" id="KAK9273375.1"/>
    </source>
</evidence>
<dbReference type="GO" id="GO:0051213">
    <property type="term" value="F:dioxygenase activity"/>
    <property type="evidence" value="ECO:0007669"/>
    <property type="project" value="UniProtKB-KW"/>
</dbReference>
<comment type="caution">
    <text evidence="6">The sequence shown here is derived from an EMBL/GenBank/DDBJ whole genome shotgun (WGS) entry which is preliminary data.</text>
</comment>
<name>A0AAP0R9P5_LIQFO</name>
<evidence type="ECO:0000256" key="1">
    <source>
        <dbReference type="ARBA" id="ARBA00007879"/>
    </source>
</evidence>
<evidence type="ECO:0000256" key="2">
    <source>
        <dbReference type="ARBA" id="ARBA00022723"/>
    </source>
</evidence>
<dbReference type="EMBL" id="JBBPBK010000012">
    <property type="protein sequence ID" value="KAK9273375.1"/>
    <property type="molecule type" value="Genomic_DNA"/>
</dbReference>
<organism evidence="6 7">
    <name type="scientific">Liquidambar formosana</name>
    <name type="common">Formosan gum</name>
    <dbReference type="NCBI Taxonomy" id="63359"/>
    <lineage>
        <taxon>Eukaryota</taxon>
        <taxon>Viridiplantae</taxon>
        <taxon>Streptophyta</taxon>
        <taxon>Embryophyta</taxon>
        <taxon>Tracheophyta</taxon>
        <taxon>Spermatophyta</taxon>
        <taxon>Magnoliopsida</taxon>
        <taxon>eudicotyledons</taxon>
        <taxon>Gunneridae</taxon>
        <taxon>Pentapetalae</taxon>
        <taxon>Saxifragales</taxon>
        <taxon>Altingiaceae</taxon>
        <taxon>Liquidambar</taxon>
    </lineage>
</organism>
<keyword evidence="4" id="KW-0560">Oxidoreductase</keyword>
<dbReference type="PANTHER" id="PTHR46030:SF1">
    <property type="entry name" value="ALPHA-KETOGLUTARATE-DEPENDENT DIOXYGENASE ALKB HOMOLOG 6"/>
    <property type="match status" value="1"/>
</dbReference>
<dbReference type="InterPro" id="IPR032862">
    <property type="entry name" value="ALKBH6"/>
</dbReference>
<comment type="similarity">
    <text evidence="1">Belongs to the alkB family.</text>
</comment>
<dbReference type="Proteomes" id="UP001415857">
    <property type="component" value="Unassembled WGS sequence"/>
</dbReference>
<evidence type="ECO:0000313" key="7">
    <source>
        <dbReference type="Proteomes" id="UP001415857"/>
    </source>
</evidence>
<dbReference type="GO" id="GO:0046872">
    <property type="term" value="F:metal ion binding"/>
    <property type="evidence" value="ECO:0007669"/>
    <property type="project" value="UniProtKB-KW"/>
</dbReference>
<gene>
    <name evidence="6" type="ORF">L1049_018185</name>
</gene>
<keyword evidence="5" id="KW-0408">Iron</keyword>
<keyword evidence="2" id="KW-0479">Metal-binding</keyword>
<dbReference type="PANTHER" id="PTHR46030">
    <property type="entry name" value="ALPHA-KETOGLUTARATE-DEPENDENT DIOXYGENASE ALKB HOMOLOG 6"/>
    <property type="match status" value="1"/>
</dbReference>
<protein>
    <submittedName>
        <fullName evidence="6">Uncharacterized protein</fullName>
    </submittedName>
</protein>
<dbReference type="GO" id="GO:0005634">
    <property type="term" value="C:nucleus"/>
    <property type="evidence" value="ECO:0007669"/>
    <property type="project" value="TreeGrafter"/>
</dbReference>
<evidence type="ECO:0000256" key="5">
    <source>
        <dbReference type="ARBA" id="ARBA00023004"/>
    </source>
</evidence>
<reference evidence="6 7" key="1">
    <citation type="journal article" date="2024" name="Plant J.">
        <title>Genome sequences and population genomics reveal climatic adaptation and genomic divergence between two closely related sweetgum species.</title>
        <authorList>
            <person name="Xu W.Q."/>
            <person name="Ren C.Q."/>
            <person name="Zhang X.Y."/>
            <person name="Comes H.P."/>
            <person name="Liu X.H."/>
            <person name="Li Y.G."/>
            <person name="Kettle C.J."/>
            <person name="Jalonen R."/>
            <person name="Gaisberger H."/>
            <person name="Ma Y.Z."/>
            <person name="Qiu Y.X."/>
        </authorList>
    </citation>
    <scope>NUCLEOTIDE SEQUENCE [LARGE SCALE GENOMIC DNA]</scope>
    <source>
        <strain evidence="6">Hangzhou</strain>
    </source>
</reference>